<reference evidence="2" key="1">
    <citation type="submission" date="2021-01" db="EMBL/GenBank/DDBJ databases">
        <authorList>
            <person name="Corre E."/>
            <person name="Pelletier E."/>
            <person name="Niang G."/>
            <person name="Scheremetjew M."/>
            <person name="Finn R."/>
            <person name="Kale V."/>
            <person name="Holt S."/>
            <person name="Cochrane G."/>
            <person name="Meng A."/>
            <person name="Brown T."/>
            <person name="Cohen L."/>
        </authorList>
    </citation>
    <scope>NUCLEOTIDE SEQUENCE</scope>
    <source>
        <strain evidence="2">CCMP3107</strain>
    </source>
</reference>
<proteinExistence type="predicted"/>
<accession>A0A7S4D5J5</accession>
<evidence type="ECO:0000313" key="2">
    <source>
        <dbReference type="EMBL" id="CAE0629823.1"/>
    </source>
</evidence>
<gene>
    <name evidence="2" type="ORF">HAKA00212_LOCUS8509</name>
</gene>
<dbReference type="AlphaFoldDB" id="A0A7S4D5J5"/>
<feature type="compositionally biased region" description="Low complexity" evidence="1">
    <location>
        <begin position="1"/>
        <end position="11"/>
    </location>
</feature>
<name>A0A7S4D5J5_HETAK</name>
<organism evidence="2">
    <name type="scientific">Heterosigma akashiwo</name>
    <name type="common">Chromophytic alga</name>
    <name type="synonym">Heterosigma carterae</name>
    <dbReference type="NCBI Taxonomy" id="2829"/>
    <lineage>
        <taxon>Eukaryota</taxon>
        <taxon>Sar</taxon>
        <taxon>Stramenopiles</taxon>
        <taxon>Ochrophyta</taxon>
        <taxon>Raphidophyceae</taxon>
        <taxon>Chattonellales</taxon>
        <taxon>Chattonellaceae</taxon>
        <taxon>Heterosigma</taxon>
    </lineage>
</organism>
<sequence length="174" mass="18939">MMDSPPSSSDSLNNGNGANDLRDRKFSDGPRSWRNADSEKFVITVTDLTFQKKEKHRSSEQGVEENRSKHHRVYTRTREYGTLKSCLECIQQSVQPCGVRYIRTTEFGQSEFETAQVEVHRGGELVVSSQHTDLWAVQVDDLLETLLGTAAVPPPPAAGGCGSGVAAAAVTAAS</sequence>
<dbReference type="EMBL" id="HBIU01018292">
    <property type="protein sequence ID" value="CAE0629823.1"/>
    <property type="molecule type" value="Transcribed_RNA"/>
</dbReference>
<feature type="region of interest" description="Disordered" evidence="1">
    <location>
        <begin position="1"/>
        <end position="34"/>
    </location>
</feature>
<evidence type="ECO:0000256" key="1">
    <source>
        <dbReference type="SAM" id="MobiDB-lite"/>
    </source>
</evidence>
<protein>
    <submittedName>
        <fullName evidence="2">Uncharacterized protein</fullName>
    </submittedName>
</protein>